<dbReference type="Gene3D" id="2.60.40.10">
    <property type="entry name" value="Immunoglobulins"/>
    <property type="match status" value="1"/>
</dbReference>
<evidence type="ECO:0000259" key="1">
    <source>
        <dbReference type="Pfam" id="PF07603"/>
    </source>
</evidence>
<accession>A0AAJ4IGJ7</accession>
<dbReference type="InterPro" id="IPR036116">
    <property type="entry name" value="FN3_sf"/>
</dbReference>
<dbReference type="InterPro" id="IPR003961">
    <property type="entry name" value="FN3_dom"/>
</dbReference>
<dbReference type="Proteomes" id="UP000594435">
    <property type="component" value="Chromosome 2"/>
</dbReference>
<dbReference type="PANTHER" id="PTHR35812">
    <property type="entry name" value="LIPOPROTEIN"/>
    <property type="match status" value="1"/>
</dbReference>
<dbReference type="AlphaFoldDB" id="A0AAJ4IGJ7"/>
<protein>
    <submittedName>
        <fullName evidence="2">DUF1566 domain-containing protein</fullName>
    </submittedName>
</protein>
<feature type="domain" description="Lcl C-terminal" evidence="1">
    <location>
        <begin position="342"/>
        <end position="494"/>
    </location>
</feature>
<organism evidence="2 3">
    <name type="scientific">Vibrio navarrensis</name>
    <dbReference type="NCBI Taxonomy" id="29495"/>
    <lineage>
        <taxon>Bacteria</taxon>
        <taxon>Pseudomonadati</taxon>
        <taxon>Pseudomonadota</taxon>
        <taxon>Gammaproteobacteria</taxon>
        <taxon>Vibrionales</taxon>
        <taxon>Vibrionaceae</taxon>
        <taxon>Vibrio</taxon>
    </lineage>
</organism>
<evidence type="ECO:0000313" key="2">
    <source>
        <dbReference type="EMBL" id="QPL56418.1"/>
    </source>
</evidence>
<dbReference type="SUPFAM" id="SSF49265">
    <property type="entry name" value="Fibronectin type III"/>
    <property type="match status" value="1"/>
</dbReference>
<dbReference type="CDD" id="cd00063">
    <property type="entry name" value="FN3"/>
    <property type="match status" value="1"/>
</dbReference>
<reference evidence="2 3" key="1">
    <citation type="submission" date="2020-11" db="EMBL/GenBank/DDBJ databases">
        <title>Complete and Circularized Genome Assembly of a human isolate of Vibrio navarrensis biotype pommerensis with MiSeq and MinION Sequence Data.</title>
        <authorList>
            <person name="Schwartz K."/>
            <person name="Borowiak M."/>
            <person name="Deneke C."/>
            <person name="Balau V."/>
            <person name="Metelmann C."/>
            <person name="Strauch E."/>
        </authorList>
    </citation>
    <scope>NUCLEOTIDE SEQUENCE [LARGE SCALE GENOMIC DNA]</scope>
    <source>
        <strain evidence="2 3">20-VB00237</strain>
    </source>
</reference>
<sequence length="497" mass="52613">MICSIEIRVVRQINPFGGHPIRLFAASKSKNREIVVIQLKINHAKVLISTLLVTALIGCGGGESGGDDSGQNSGEPQVGQRVVVRTETSVGGAVIPESASVELGKKTVFTVLPDAGFKVDTVVGCDSAIEGYSITILNVTQACTVNVTFSQLPAVTDVRLSKGPSSLLLDWPAVEGATSYHVYYAREPGIEPDSYASKADGTWLQNVQPPIRISNLTPHVWHVVVTAVHPEGESAPSGEINAFAATQPLNDTGIDWCANAVYTTSEGPVPEGGIPSNDLDCSVAQDPQGIALPDGQDGHFGRDAQALAAKLPKVGDGDGGFDFTKLDANGDELAASARNWSCVRDNVTGLIWEVKQPAGWNGLRDATYSYTWYNPDNSTNGGNAGKQSRSNCGSSKCNTQAFVNAVNNQGFCGASDWRLPSVNELLSIVHSGRTLPAIEQSYFPHTPTHYSPLGAYWSSSPYANASGEAWVVTFGLGKVFSGSKEHSALVRLVRAGQ</sequence>
<dbReference type="EMBL" id="CP065218">
    <property type="protein sequence ID" value="QPL56418.1"/>
    <property type="molecule type" value="Genomic_DNA"/>
</dbReference>
<name>A0AAJ4IGJ7_9VIBR</name>
<gene>
    <name evidence="2" type="ORF">I3X05_18365</name>
</gene>
<evidence type="ECO:0000313" key="3">
    <source>
        <dbReference type="Proteomes" id="UP000594435"/>
    </source>
</evidence>
<dbReference type="InterPro" id="IPR011460">
    <property type="entry name" value="Lcl_C"/>
</dbReference>
<dbReference type="Pfam" id="PF07603">
    <property type="entry name" value="Lcl_C"/>
    <property type="match status" value="1"/>
</dbReference>
<dbReference type="InterPro" id="IPR013783">
    <property type="entry name" value="Ig-like_fold"/>
</dbReference>
<proteinExistence type="predicted"/>
<dbReference type="PANTHER" id="PTHR35812:SF1">
    <property type="entry name" value="LIPOPROTEIN"/>
    <property type="match status" value="1"/>
</dbReference>